<dbReference type="Pfam" id="PF01965">
    <property type="entry name" value="DJ-1_PfpI"/>
    <property type="match status" value="1"/>
</dbReference>
<accession>A0A7D8ZAI3</accession>
<evidence type="ECO:0000313" key="2">
    <source>
        <dbReference type="EMBL" id="TVY57120.1"/>
    </source>
</evidence>
<feature type="domain" description="DJ-1/PfpI" evidence="1">
    <location>
        <begin position="53"/>
        <end position="182"/>
    </location>
</feature>
<gene>
    <name evidence="2" type="primary">inhA</name>
    <name evidence="2" type="ORF">LCER1_G003622</name>
</gene>
<evidence type="ECO:0000313" key="3">
    <source>
        <dbReference type="Proteomes" id="UP000481288"/>
    </source>
</evidence>
<dbReference type="InterPro" id="IPR052158">
    <property type="entry name" value="INH-QAR"/>
</dbReference>
<dbReference type="OrthoDB" id="543156at2759"/>
<dbReference type="Gene3D" id="3.40.50.880">
    <property type="match status" value="1"/>
</dbReference>
<protein>
    <submittedName>
        <fullName evidence="2">Isonitrile hydratase</fullName>
    </submittedName>
</protein>
<dbReference type="AlphaFoldDB" id="A0A7D8ZAI3"/>
<keyword evidence="3" id="KW-1185">Reference proteome</keyword>
<dbReference type="InterPro" id="IPR002818">
    <property type="entry name" value="DJ-1/PfpI"/>
</dbReference>
<dbReference type="EMBL" id="QGMG01000112">
    <property type="protein sequence ID" value="TVY57120.1"/>
    <property type="molecule type" value="Genomic_DNA"/>
</dbReference>
<dbReference type="Proteomes" id="UP000481288">
    <property type="component" value="Unassembled WGS sequence"/>
</dbReference>
<proteinExistence type="predicted"/>
<reference evidence="2 3" key="1">
    <citation type="submission" date="2018-05" db="EMBL/GenBank/DDBJ databases">
        <title>Whole genome sequencing for identification of molecular markers to develop diagnostic detection tools for the regulated plant pathogen Lachnellula willkommii.</title>
        <authorList>
            <person name="Giroux E."/>
            <person name="Bilodeau G."/>
        </authorList>
    </citation>
    <scope>NUCLEOTIDE SEQUENCE [LARGE SCALE GENOMIC DNA]</scope>
    <source>
        <strain evidence="2 3">CBS 625.97</strain>
    </source>
</reference>
<sequence>MAPLQFGVLMIPYQTLDAIGPLDILSSASKKLIQPFEKANLPGIKGMTEKAIDIEFHHINETLEPLTLTANVRLVPSTTCDTCPELDFLLVGGPDPFAYNLSLRFSEFIQKHVEAGKVLFTTCTGALAVAASGVLDGKNATVNHAFLDMAKQVAPNVKWQKKQWVVDGNIWTAGGACAGMDMFASWVITNYGMDIARIALGGLDFEPRDVDGALVLPRQHGAESV</sequence>
<dbReference type="SUPFAM" id="SSF52317">
    <property type="entry name" value="Class I glutamine amidotransferase-like"/>
    <property type="match status" value="1"/>
</dbReference>
<name>A0A7D8ZAI3_9HELO</name>
<comment type="caution">
    <text evidence="2">The sequence shown here is derived from an EMBL/GenBank/DDBJ whole genome shotgun (WGS) entry which is preliminary data.</text>
</comment>
<dbReference type="PANTHER" id="PTHR43130:SF7">
    <property type="entry name" value="DJ-1_PFPI DOMAIN-CONTAINING PROTEIN"/>
    <property type="match status" value="1"/>
</dbReference>
<organism evidence="2 3">
    <name type="scientific">Lachnellula cervina</name>
    <dbReference type="NCBI Taxonomy" id="1316786"/>
    <lineage>
        <taxon>Eukaryota</taxon>
        <taxon>Fungi</taxon>
        <taxon>Dikarya</taxon>
        <taxon>Ascomycota</taxon>
        <taxon>Pezizomycotina</taxon>
        <taxon>Leotiomycetes</taxon>
        <taxon>Helotiales</taxon>
        <taxon>Lachnaceae</taxon>
        <taxon>Lachnellula</taxon>
    </lineage>
</organism>
<dbReference type="InterPro" id="IPR029062">
    <property type="entry name" value="Class_I_gatase-like"/>
</dbReference>
<dbReference type="PANTHER" id="PTHR43130">
    <property type="entry name" value="ARAC-FAMILY TRANSCRIPTIONAL REGULATOR"/>
    <property type="match status" value="1"/>
</dbReference>
<evidence type="ECO:0000259" key="1">
    <source>
        <dbReference type="Pfam" id="PF01965"/>
    </source>
</evidence>